<dbReference type="EMBL" id="CADCXU010022521">
    <property type="protein sequence ID" value="CAB0009950.1"/>
    <property type="molecule type" value="Genomic_DNA"/>
</dbReference>
<protein>
    <submittedName>
        <fullName evidence="2">Uncharacterized protein</fullName>
    </submittedName>
</protein>
<proteinExistence type="predicted"/>
<organism evidence="2 3">
    <name type="scientific">Nesidiocoris tenuis</name>
    <dbReference type="NCBI Taxonomy" id="355587"/>
    <lineage>
        <taxon>Eukaryota</taxon>
        <taxon>Metazoa</taxon>
        <taxon>Ecdysozoa</taxon>
        <taxon>Arthropoda</taxon>
        <taxon>Hexapoda</taxon>
        <taxon>Insecta</taxon>
        <taxon>Pterygota</taxon>
        <taxon>Neoptera</taxon>
        <taxon>Paraneoptera</taxon>
        <taxon>Hemiptera</taxon>
        <taxon>Heteroptera</taxon>
        <taxon>Panheteroptera</taxon>
        <taxon>Cimicomorpha</taxon>
        <taxon>Miridae</taxon>
        <taxon>Dicyphina</taxon>
        <taxon>Nesidiocoris</taxon>
    </lineage>
</organism>
<gene>
    <name evidence="2" type="ORF">NTEN_LOCUS15017</name>
</gene>
<feature type="region of interest" description="Disordered" evidence="1">
    <location>
        <begin position="51"/>
        <end position="119"/>
    </location>
</feature>
<keyword evidence="3" id="KW-1185">Reference proteome</keyword>
<dbReference type="Proteomes" id="UP000479000">
    <property type="component" value="Unassembled WGS sequence"/>
</dbReference>
<feature type="compositionally biased region" description="Basic residues" evidence="1">
    <location>
        <begin position="74"/>
        <end position="98"/>
    </location>
</feature>
<evidence type="ECO:0000256" key="1">
    <source>
        <dbReference type="SAM" id="MobiDB-lite"/>
    </source>
</evidence>
<dbReference type="AlphaFoldDB" id="A0A6H5H2D3"/>
<feature type="non-terminal residue" evidence="2">
    <location>
        <position position="119"/>
    </location>
</feature>
<reference evidence="2 3" key="1">
    <citation type="submission" date="2020-02" db="EMBL/GenBank/DDBJ databases">
        <authorList>
            <person name="Ferguson B K."/>
        </authorList>
    </citation>
    <scope>NUCLEOTIDE SEQUENCE [LARGE SCALE GENOMIC DNA]</scope>
</reference>
<evidence type="ECO:0000313" key="3">
    <source>
        <dbReference type="Proteomes" id="UP000479000"/>
    </source>
</evidence>
<name>A0A6H5H2D3_9HEMI</name>
<evidence type="ECO:0000313" key="2">
    <source>
        <dbReference type="EMBL" id="CAB0009950.1"/>
    </source>
</evidence>
<accession>A0A6H5H2D3</accession>
<feature type="compositionally biased region" description="Low complexity" evidence="1">
    <location>
        <begin position="99"/>
        <end position="108"/>
    </location>
</feature>
<sequence length="119" mass="12747">MASGNFLDFKIFFAISFTPSHGLWHILISPSASAFLVRSWAQVCGSSGLASEQTLLPSPASPSAVIVSPESLSHHSHQSPHHSPHHSHHSSPVRHPRSTSRATTSSVRPPHPLTTSYSG</sequence>
<feature type="compositionally biased region" description="Low complexity" evidence="1">
    <location>
        <begin position="57"/>
        <end position="71"/>
    </location>
</feature>